<dbReference type="InterPro" id="IPR012910">
    <property type="entry name" value="Plug_dom"/>
</dbReference>
<keyword evidence="5" id="KW-0732">Signal</keyword>
<comment type="subcellular location">
    <subcellularLocation>
        <location evidence="1 4">Cell outer membrane</location>
    </subcellularLocation>
</comment>
<comment type="similarity">
    <text evidence="4">Belongs to the TonB-dependent receptor family.</text>
</comment>
<reference evidence="8 9" key="1">
    <citation type="submission" date="2020-01" db="EMBL/GenBank/DDBJ databases">
        <title>Spongiivirga citrea KCTC 32990T.</title>
        <authorList>
            <person name="Wang G."/>
        </authorList>
    </citation>
    <scope>NUCLEOTIDE SEQUENCE [LARGE SCALE GENOMIC DNA]</scope>
    <source>
        <strain evidence="8 9">KCTC 32990</strain>
    </source>
</reference>
<dbReference type="InterPro" id="IPR008969">
    <property type="entry name" value="CarboxyPept-like_regulatory"/>
</dbReference>
<dbReference type="Gene3D" id="2.40.170.20">
    <property type="entry name" value="TonB-dependent receptor, beta-barrel domain"/>
    <property type="match status" value="1"/>
</dbReference>
<keyword evidence="8" id="KW-0675">Receptor</keyword>
<dbReference type="Pfam" id="PF07715">
    <property type="entry name" value="Plug"/>
    <property type="match status" value="1"/>
</dbReference>
<gene>
    <name evidence="8" type="ORF">GWK10_17420</name>
</gene>
<sequence>MKIKLITLMLFVTSFALAQTGGIAGKITDKDMNNDPLPFATVVIKGTTKGAQTDFDGLFTIEGLEPGTYTVVVSFVGYETLEVPNVVVEAGKVTEVNTGIGSSAVSLDEVILSAPVARKDSQVALLLEQKKAVQIKESIGAKQLAKVGVSDAASATTKISGVASSEGSGDVFVRGLGDRYLATTLNGLPIPSDDVDKKNIDLSLFPTKVIQNVGISKTFAVESSADQASGNVDIVSRTLAGQSELSASVSSGINTNVAQNGVYDNFKVSPNLNDANFGFYKQQRPILQQITQQSWNTVNQDNPINYSASVTAGYRLKEKLSLLLTASHSQSYEYRKGLFRQFRSNFIDDTITDATTYNKKITNTLLGDATYFINDRNKLKYTFFFINKLNDEVFEGGRNGEATIFEETNPAEGLFQFIRDQNTKQTNVVVNQLLGTHRLSEKNTLEWAGSFNFLEADEPNRIRNEVNFDPNGTLVQLGRNGGFQQRKSSQKIEDVEYNARIKDIFNVIEEENNTFKIEVGGAYRNKAREFSSEFVGVEETSTNAINPTSIDDLGAIFQLPNFQNELLEINLLGLNARGRRRDIYDGELESKAIFTNVNVGFGKWNFNGGLRWQEDDINVTYDIGNLFPRVGESIQNYNNVYPTFSTKYSLNEKHAFRFAVSRTITLPEFKEVSPFEYVSPTGQVTRGNVDVQASTDLNYDLKWEYFPSAGQLVSLAAFYKDIKDPINRVRDRGSAGVFSYFNSAEKAEVFGLEAETKIDLISPNQDEEGNNTGYGLNMVFNATRMWHTQDLKDVTDEDGTLLRTFKYGDNTETDLQGASDWIFNTSLNFNTEGENPFAASLSANFASDKIFALGVPTDQANRVAFYDDSIVEKGFVVLDAVISKEFGKHWKATFTGKNLLNPTVKQVQSILQNPGEVLANPDSAQRITRDETVLSYTNGVGISLGLSYKF</sequence>
<evidence type="ECO:0000259" key="7">
    <source>
        <dbReference type="Pfam" id="PF07715"/>
    </source>
</evidence>
<dbReference type="InterPro" id="IPR036942">
    <property type="entry name" value="Beta-barrel_TonB_sf"/>
</dbReference>
<comment type="caution">
    <text evidence="8">The sequence shown here is derived from an EMBL/GenBank/DDBJ whole genome shotgun (WGS) entry which is preliminary data.</text>
</comment>
<accession>A0A6M0CM35</accession>
<organism evidence="8 9">
    <name type="scientific">Spongiivirga citrea</name>
    <dbReference type="NCBI Taxonomy" id="1481457"/>
    <lineage>
        <taxon>Bacteria</taxon>
        <taxon>Pseudomonadati</taxon>
        <taxon>Bacteroidota</taxon>
        <taxon>Flavobacteriia</taxon>
        <taxon>Flavobacteriales</taxon>
        <taxon>Flavobacteriaceae</taxon>
        <taxon>Spongiivirga</taxon>
    </lineage>
</organism>
<proteinExistence type="inferred from homology"/>
<feature type="signal peptide" evidence="5">
    <location>
        <begin position="1"/>
        <end position="18"/>
    </location>
</feature>
<keyword evidence="3" id="KW-0998">Cell outer membrane</keyword>
<dbReference type="Gene3D" id="2.170.130.10">
    <property type="entry name" value="TonB-dependent receptor, plug domain"/>
    <property type="match status" value="1"/>
</dbReference>
<evidence type="ECO:0000256" key="2">
    <source>
        <dbReference type="ARBA" id="ARBA00023136"/>
    </source>
</evidence>
<evidence type="ECO:0000313" key="8">
    <source>
        <dbReference type="EMBL" id="NER18998.1"/>
    </source>
</evidence>
<dbReference type="Proteomes" id="UP000474296">
    <property type="component" value="Unassembled WGS sequence"/>
</dbReference>
<name>A0A6M0CM35_9FLAO</name>
<dbReference type="Pfam" id="PF00593">
    <property type="entry name" value="TonB_dep_Rec_b-barrel"/>
    <property type="match status" value="1"/>
</dbReference>
<evidence type="ECO:0000259" key="6">
    <source>
        <dbReference type="Pfam" id="PF00593"/>
    </source>
</evidence>
<evidence type="ECO:0000256" key="4">
    <source>
        <dbReference type="RuleBase" id="RU003357"/>
    </source>
</evidence>
<keyword evidence="9" id="KW-1185">Reference proteome</keyword>
<dbReference type="RefSeq" id="WP_164033680.1">
    <property type="nucleotide sequence ID" value="NZ_JAABOQ010000008.1"/>
</dbReference>
<evidence type="ECO:0000256" key="3">
    <source>
        <dbReference type="ARBA" id="ARBA00023237"/>
    </source>
</evidence>
<dbReference type="InterPro" id="IPR037066">
    <property type="entry name" value="Plug_dom_sf"/>
</dbReference>
<evidence type="ECO:0000313" key="9">
    <source>
        <dbReference type="Proteomes" id="UP000474296"/>
    </source>
</evidence>
<keyword evidence="2 4" id="KW-0472">Membrane</keyword>
<dbReference type="Gene3D" id="2.60.40.1120">
    <property type="entry name" value="Carboxypeptidase-like, regulatory domain"/>
    <property type="match status" value="1"/>
</dbReference>
<feature type="domain" description="TonB-dependent receptor-like beta-barrel" evidence="6">
    <location>
        <begin position="436"/>
        <end position="899"/>
    </location>
</feature>
<dbReference type="InterPro" id="IPR000531">
    <property type="entry name" value="Beta-barrel_TonB"/>
</dbReference>
<protein>
    <submittedName>
        <fullName evidence="8">TonB-dependent receptor</fullName>
    </submittedName>
</protein>
<keyword evidence="4" id="KW-0798">TonB box</keyword>
<dbReference type="SUPFAM" id="SSF49464">
    <property type="entry name" value="Carboxypeptidase regulatory domain-like"/>
    <property type="match status" value="1"/>
</dbReference>
<evidence type="ECO:0000256" key="5">
    <source>
        <dbReference type="SAM" id="SignalP"/>
    </source>
</evidence>
<feature type="domain" description="TonB-dependent receptor plug" evidence="7">
    <location>
        <begin position="130"/>
        <end position="230"/>
    </location>
</feature>
<dbReference type="Pfam" id="PF13715">
    <property type="entry name" value="CarbopepD_reg_2"/>
    <property type="match status" value="1"/>
</dbReference>
<dbReference type="PANTHER" id="PTHR40980">
    <property type="entry name" value="PLUG DOMAIN-CONTAINING PROTEIN"/>
    <property type="match status" value="1"/>
</dbReference>
<feature type="chain" id="PRO_5026866687" evidence="5">
    <location>
        <begin position="19"/>
        <end position="950"/>
    </location>
</feature>
<evidence type="ECO:0000256" key="1">
    <source>
        <dbReference type="ARBA" id="ARBA00004442"/>
    </source>
</evidence>
<dbReference type="SUPFAM" id="SSF56935">
    <property type="entry name" value="Porins"/>
    <property type="match status" value="1"/>
</dbReference>
<dbReference type="AlphaFoldDB" id="A0A6M0CM35"/>
<dbReference type="PANTHER" id="PTHR40980:SF5">
    <property type="entry name" value="TONB-DEPENDENT RECEPTOR"/>
    <property type="match status" value="1"/>
</dbReference>
<dbReference type="GO" id="GO:0009279">
    <property type="term" value="C:cell outer membrane"/>
    <property type="evidence" value="ECO:0007669"/>
    <property type="project" value="UniProtKB-SubCell"/>
</dbReference>
<dbReference type="EMBL" id="JAABOQ010000008">
    <property type="protein sequence ID" value="NER18998.1"/>
    <property type="molecule type" value="Genomic_DNA"/>
</dbReference>